<organism evidence="2">
    <name type="scientific">Escherichia coli</name>
    <dbReference type="NCBI Taxonomy" id="562"/>
    <lineage>
        <taxon>Bacteria</taxon>
        <taxon>Pseudomonadati</taxon>
        <taxon>Pseudomonadota</taxon>
        <taxon>Gammaproteobacteria</taxon>
        <taxon>Enterobacterales</taxon>
        <taxon>Enterobacteriaceae</taxon>
        <taxon>Escherichia</taxon>
    </lineage>
</organism>
<sequence length="75" mass="8459">MMISKKYTLWALNPLLLTMMAPAVAQQTDDETFVVSANRSNRTVAEMAQTTGLSKTPNWNSRFRAAKSLKTHWLS</sequence>
<reference evidence="2" key="1">
    <citation type="submission" date="2021-03" db="EMBL/GenBank/DDBJ databases">
        <title>Whole genome sequence of tetracycline resistant Escherichia coli.</title>
        <authorList>
            <person name="Usui M."/>
            <person name="Fukuda A."/>
        </authorList>
    </citation>
    <scope>NUCLEOTIDE SEQUENCE</scope>
    <source>
        <strain evidence="2">P63</strain>
        <plasmid evidence="2">pP63</plasmid>
    </source>
</reference>
<dbReference type="RefSeq" id="WP_407227352.1">
    <property type="nucleotide sequence ID" value="NZ_JBIHBI010000004.1"/>
</dbReference>
<protein>
    <submittedName>
        <fullName evidence="2">Uncharacterized protein</fullName>
    </submittedName>
</protein>
<geneLocation type="plasmid" evidence="2">
    <name>pP63</name>
</geneLocation>
<dbReference type="PROSITE" id="PS00430">
    <property type="entry name" value="TONB_DEPENDENT_REC_1"/>
    <property type="match status" value="1"/>
</dbReference>
<proteinExistence type="predicted"/>
<keyword evidence="1" id="KW-0732">Signal</keyword>
<dbReference type="AlphaFoldDB" id="A0A811ASS5"/>
<accession>A0A811ASS5</accession>
<name>A0A811ASS5_ECOLX</name>
<dbReference type="EMBL" id="LC620535">
    <property type="protein sequence ID" value="BCT73955.1"/>
    <property type="molecule type" value="Genomic_DNA"/>
</dbReference>
<feature type="signal peptide" evidence="1">
    <location>
        <begin position="1"/>
        <end position="25"/>
    </location>
</feature>
<keyword evidence="2" id="KW-0614">Plasmid</keyword>
<feature type="chain" id="PRO_5032632119" evidence="1">
    <location>
        <begin position="26"/>
        <end position="75"/>
    </location>
</feature>
<evidence type="ECO:0000256" key="1">
    <source>
        <dbReference type="SAM" id="SignalP"/>
    </source>
</evidence>
<dbReference type="InterPro" id="IPR010916">
    <property type="entry name" value="TonB_box_CS"/>
</dbReference>
<evidence type="ECO:0000313" key="2">
    <source>
        <dbReference type="EMBL" id="BCT73955.1"/>
    </source>
</evidence>